<protein>
    <submittedName>
        <fullName evidence="1">Type II toxin-antitoxin system RelE/ParE family toxin</fullName>
    </submittedName>
</protein>
<sequence>MNTILRTEAFDKWLRKLKDARGKARIIDRIRSAERGNFSDCQAVGQGVWEMRIHFGPGYRVYYSRIGPVVFILLCGGTKRNQKRDIAKAHEMAKLLEENE</sequence>
<name>A0A931CVI3_9BACT</name>
<evidence type="ECO:0000313" key="1">
    <source>
        <dbReference type="EMBL" id="MBG0780127.1"/>
    </source>
</evidence>
<proteinExistence type="predicted"/>
<dbReference type="AlphaFoldDB" id="A0A931CVI3"/>
<dbReference type="Pfam" id="PF05973">
    <property type="entry name" value="Gp49"/>
    <property type="match status" value="1"/>
</dbReference>
<dbReference type="Proteomes" id="UP000706172">
    <property type="component" value="Unassembled WGS sequence"/>
</dbReference>
<dbReference type="NCBIfam" id="TIGR02683">
    <property type="entry name" value="upstrm_HI1419"/>
    <property type="match status" value="1"/>
</dbReference>
<dbReference type="EMBL" id="JACCQK010000590">
    <property type="protein sequence ID" value="MBG0780127.1"/>
    <property type="molecule type" value="Genomic_DNA"/>
</dbReference>
<gene>
    <name evidence="1" type="ORF">H0S81_09415</name>
</gene>
<dbReference type="PANTHER" id="PTHR41791">
    <property type="entry name" value="SSL7039 PROTEIN"/>
    <property type="match status" value="1"/>
</dbReference>
<accession>A0A931CVI3</accession>
<dbReference type="InterPro" id="IPR014056">
    <property type="entry name" value="TypeIITA-like_toxin_pred"/>
</dbReference>
<organism evidence="1 2">
    <name type="scientific">Desulfotignum balticum</name>
    <dbReference type="NCBI Taxonomy" id="115781"/>
    <lineage>
        <taxon>Bacteria</taxon>
        <taxon>Pseudomonadati</taxon>
        <taxon>Thermodesulfobacteriota</taxon>
        <taxon>Desulfobacteria</taxon>
        <taxon>Desulfobacterales</taxon>
        <taxon>Desulfobacteraceae</taxon>
        <taxon>Desulfotignum</taxon>
    </lineage>
</organism>
<dbReference type="PANTHER" id="PTHR41791:SF1">
    <property type="entry name" value="SSL7039 PROTEIN"/>
    <property type="match status" value="1"/>
</dbReference>
<evidence type="ECO:0000313" key="2">
    <source>
        <dbReference type="Proteomes" id="UP000706172"/>
    </source>
</evidence>
<comment type="caution">
    <text evidence="1">The sequence shown here is derived from an EMBL/GenBank/DDBJ whole genome shotgun (WGS) entry which is preliminary data.</text>
</comment>
<reference evidence="1" key="1">
    <citation type="submission" date="2020-07" db="EMBL/GenBank/DDBJ databases">
        <title>Severe corrosion of carbon steel in oil field produced water can be linked to methanogenic archaea containing a special type of NiFe hydrogenase.</title>
        <authorList>
            <person name="Lahme S."/>
            <person name="Mand J."/>
            <person name="Longwell J."/>
            <person name="Smith R."/>
            <person name="Enning D."/>
        </authorList>
    </citation>
    <scope>NUCLEOTIDE SEQUENCE</scope>
    <source>
        <strain evidence="1">MIC098Bin6</strain>
    </source>
</reference>
<dbReference type="PIRSF" id="PIRSF028744">
    <property type="entry name" value="Addict_mod_HI1419"/>
    <property type="match status" value="1"/>
</dbReference>
<dbReference type="InterPro" id="IPR009241">
    <property type="entry name" value="HigB-like"/>
</dbReference>